<reference evidence="2" key="1">
    <citation type="journal article" date="2019" name="Int. J. Syst. Evol. Microbiol.">
        <title>The Global Catalogue of Microorganisms (GCM) 10K type strain sequencing project: providing services to taxonomists for standard genome sequencing and annotation.</title>
        <authorList>
            <consortium name="The Broad Institute Genomics Platform"/>
            <consortium name="The Broad Institute Genome Sequencing Center for Infectious Disease"/>
            <person name="Wu L."/>
            <person name="Ma J."/>
        </authorList>
    </citation>
    <scope>NUCLEOTIDE SEQUENCE [LARGE SCALE GENOMIC DNA]</scope>
    <source>
        <strain evidence="2">JCM 15443</strain>
    </source>
</reference>
<dbReference type="SUPFAM" id="SSF63829">
    <property type="entry name" value="Calcium-dependent phosphotriesterase"/>
    <property type="match status" value="1"/>
</dbReference>
<comment type="caution">
    <text evidence="1">The sequence shown here is derived from an EMBL/GenBank/DDBJ whole genome shotgun (WGS) entry which is preliminary data.</text>
</comment>
<dbReference type="Proteomes" id="UP000661918">
    <property type="component" value="Unassembled WGS sequence"/>
</dbReference>
<dbReference type="Pfam" id="PF17164">
    <property type="entry name" value="DUF5122"/>
    <property type="match status" value="4"/>
</dbReference>
<keyword evidence="2" id="KW-1185">Reference proteome</keyword>
<proteinExistence type="predicted"/>
<organism evidence="1 2">
    <name type="scientific">Deinococcus aerophilus</name>
    <dbReference type="NCBI Taxonomy" id="522488"/>
    <lineage>
        <taxon>Bacteria</taxon>
        <taxon>Thermotogati</taxon>
        <taxon>Deinococcota</taxon>
        <taxon>Deinococci</taxon>
        <taxon>Deinococcales</taxon>
        <taxon>Deinococcaceae</taxon>
        <taxon>Deinococcus</taxon>
    </lineage>
</organism>
<evidence type="ECO:0000313" key="1">
    <source>
        <dbReference type="EMBL" id="GGL97022.1"/>
    </source>
</evidence>
<evidence type="ECO:0008006" key="3">
    <source>
        <dbReference type="Google" id="ProtNLM"/>
    </source>
</evidence>
<sequence length="429" mass="43542">MFVLGLVLVGCGTAPVTGSTEAGGTAALSSLAVGSSGTLDPAYGERGVASLEGHRTWLARALVQSDGQVVMVGHGAKGGQLTSFLRRLTAGGQPDMAFNDSGATTFLGTTAMAALQCPQGANRYNDWGAECQDPQRIVVARSSADNDGLTLSRLLPSGQPDPSFGVRGQVAPGLSVGEVLAVLIQSDGKVVVVGSGGLARFRRGGEADPTFGTNGFAALAVSGWIQDVVMDPAERFLVLTNAADGTAARTQVQRLTQTGQPDPGYGTGGQTTLDFGPSGTGQTLLVLNTGRVVVGGTGGLWRLLPGGAPDSTFGTAGHATLEAADGGDFVISGLVQDQQNRLTASVLTSERFAPTLQGNLARFRPNGTLDPSFGSSGLSHVALCPPCTATNGLAEFSAVAVLKNGRLLGLGTGGRRSGFSNLIAARMFP</sequence>
<dbReference type="InterPro" id="IPR013431">
    <property type="entry name" value="Delta_60_rpt"/>
</dbReference>
<evidence type="ECO:0000313" key="2">
    <source>
        <dbReference type="Proteomes" id="UP000661918"/>
    </source>
</evidence>
<dbReference type="EMBL" id="BMOM01000001">
    <property type="protein sequence ID" value="GGL97022.1"/>
    <property type="molecule type" value="Genomic_DNA"/>
</dbReference>
<dbReference type="NCBIfam" id="TIGR02608">
    <property type="entry name" value="delta_60_rpt"/>
    <property type="match status" value="5"/>
</dbReference>
<name>A0ABQ2GJ29_9DEIO</name>
<protein>
    <recommendedName>
        <fullName evidence="3">Delta-60 repeat domain-containing protein</fullName>
    </recommendedName>
</protein>
<dbReference type="Gene3D" id="2.80.10.50">
    <property type="match status" value="1"/>
</dbReference>
<accession>A0ABQ2GJ29</accession>
<gene>
    <name evidence="1" type="ORF">GCM10010841_01760</name>
</gene>